<feature type="signal peptide" evidence="2">
    <location>
        <begin position="1"/>
        <end position="15"/>
    </location>
</feature>
<evidence type="ECO:0008006" key="5">
    <source>
        <dbReference type="Google" id="ProtNLM"/>
    </source>
</evidence>
<accession>A0A9P6Q8L1</accession>
<dbReference type="Proteomes" id="UP000807716">
    <property type="component" value="Unassembled WGS sequence"/>
</dbReference>
<dbReference type="AlphaFoldDB" id="A0A9P6Q8L1"/>
<dbReference type="InterPro" id="IPR015943">
    <property type="entry name" value="WD40/YVTN_repeat-like_dom_sf"/>
</dbReference>
<evidence type="ECO:0000256" key="1">
    <source>
        <dbReference type="SAM" id="MobiDB-lite"/>
    </source>
</evidence>
<comment type="caution">
    <text evidence="3">The sequence shown here is derived from an EMBL/GenBank/DDBJ whole genome shotgun (WGS) entry which is preliminary data.</text>
</comment>
<gene>
    <name evidence="3" type="ORF">DFQ27_002806</name>
</gene>
<reference evidence="3" key="1">
    <citation type="journal article" date="2020" name="Fungal Divers.">
        <title>Resolving the Mortierellaceae phylogeny through synthesis of multi-gene phylogenetics and phylogenomics.</title>
        <authorList>
            <person name="Vandepol N."/>
            <person name="Liber J."/>
            <person name="Desiro A."/>
            <person name="Na H."/>
            <person name="Kennedy M."/>
            <person name="Barry K."/>
            <person name="Grigoriev I.V."/>
            <person name="Miller A.N."/>
            <person name="O'Donnell K."/>
            <person name="Stajich J.E."/>
            <person name="Bonito G."/>
        </authorList>
    </citation>
    <scope>NUCLEOTIDE SEQUENCE</scope>
    <source>
        <strain evidence="3">BC1065</strain>
    </source>
</reference>
<feature type="region of interest" description="Disordered" evidence="1">
    <location>
        <begin position="296"/>
        <end position="332"/>
    </location>
</feature>
<dbReference type="SUPFAM" id="SSF50978">
    <property type="entry name" value="WD40 repeat-like"/>
    <property type="match status" value="1"/>
</dbReference>
<organism evidence="3 4">
    <name type="scientific">Actinomortierella ambigua</name>
    <dbReference type="NCBI Taxonomy" id="1343610"/>
    <lineage>
        <taxon>Eukaryota</taxon>
        <taxon>Fungi</taxon>
        <taxon>Fungi incertae sedis</taxon>
        <taxon>Mucoromycota</taxon>
        <taxon>Mortierellomycotina</taxon>
        <taxon>Mortierellomycetes</taxon>
        <taxon>Mortierellales</taxon>
        <taxon>Mortierellaceae</taxon>
        <taxon>Actinomortierella</taxon>
    </lineage>
</organism>
<sequence>MGIFGQLSLLDICSLQLTCRLLQWATSDQSLWKQLALNLIQGEFYFNVPRTLPPKVPSWKHFCKRHMLRQKNWREGLVQDVIALDDNYKKLTTLQITAPYILTGCGDGRIHLWHLTDRKLLHRFNVHGEITWVEHLQDHKVVAGLGYDIEKCKSQIRLFSTESGEQIGFYEEPFWDLAIAAINRTFLVASDGEGRFTVWNWKTGDKVSDFRVQLESSITEALYFVQDTILELHYDGLIRLFSITGECFGRFTLDNILPNHQVSFCWLHNDFSMVVWEESNTMAHIRLPLLQQGHERAMRASNRNDSTSLRSSSSSLSTTSSSSSLSSSSSTVQALNPFNRPISQEEWDTQGVEIYWRHQLQHTCNFAAMGGGRFQLLYVQIFENMMDQVPIRRRSAITAALGVGESEMHSTTMQESSWQHHGEYVTAHSNDAELEKIIQGLRPSRIDCDPEYIVVGLLEGGIRLLQFAPKDEDM</sequence>
<dbReference type="SUPFAM" id="SSF81383">
    <property type="entry name" value="F-box domain"/>
    <property type="match status" value="1"/>
</dbReference>
<dbReference type="Gene3D" id="1.20.1280.50">
    <property type="match status" value="1"/>
</dbReference>
<dbReference type="InterPro" id="IPR036047">
    <property type="entry name" value="F-box-like_dom_sf"/>
</dbReference>
<keyword evidence="4" id="KW-1185">Reference proteome</keyword>
<proteinExistence type="predicted"/>
<feature type="chain" id="PRO_5040282915" description="F-box domain-containing protein" evidence="2">
    <location>
        <begin position="16"/>
        <end position="474"/>
    </location>
</feature>
<protein>
    <recommendedName>
        <fullName evidence="5">F-box domain-containing protein</fullName>
    </recommendedName>
</protein>
<feature type="compositionally biased region" description="Low complexity" evidence="1">
    <location>
        <begin position="306"/>
        <end position="331"/>
    </location>
</feature>
<evidence type="ECO:0000256" key="2">
    <source>
        <dbReference type="SAM" id="SignalP"/>
    </source>
</evidence>
<dbReference type="EMBL" id="JAAAJB010000208">
    <property type="protein sequence ID" value="KAG0261701.1"/>
    <property type="molecule type" value="Genomic_DNA"/>
</dbReference>
<keyword evidence="2" id="KW-0732">Signal</keyword>
<dbReference type="OrthoDB" id="1068471at2759"/>
<evidence type="ECO:0000313" key="4">
    <source>
        <dbReference type="Proteomes" id="UP000807716"/>
    </source>
</evidence>
<dbReference type="InterPro" id="IPR036322">
    <property type="entry name" value="WD40_repeat_dom_sf"/>
</dbReference>
<name>A0A9P6Q8L1_9FUNG</name>
<dbReference type="Gene3D" id="2.130.10.10">
    <property type="entry name" value="YVTN repeat-like/Quinoprotein amine dehydrogenase"/>
    <property type="match status" value="1"/>
</dbReference>
<evidence type="ECO:0000313" key="3">
    <source>
        <dbReference type="EMBL" id="KAG0261701.1"/>
    </source>
</evidence>